<dbReference type="EMBL" id="JAEUBG010004672">
    <property type="protein sequence ID" value="KAH3680733.1"/>
    <property type="molecule type" value="Genomic_DNA"/>
</dbReference>
<evidence type="ECO:0000313" key="1">
    <source>
        <dbReference type="EMBL" id="KAH3680733.1"/>
    </source>
</evidence>
<keyword evidence="2" id="KW-1185">Reference proteome</keyword>
<reference evidence="1" key="2">
    <citation type="submission" date="2021-01" db="EMBL/GenBank/DDBJ databases">
        <authorList>
            <person name="Schikora-Tamarit M.A."/>
        </authorList>
    </citation>
    <scope>NUCLEOTIDE SEQUENCE</scope>
    <source>
        <strain evidence="1">CBS2887</strain>
    </source>
</reference>
<reference evidence="1" key="1">
    <citation type="journal article" date="2021" name="Open Biol.">
        <title>Shared evolutionary footprints suggest mitochondrial oxidative damage underlies multiple complex I losses in fungi.</title>
        <authorList>
            <person name="Schikora-Tamarit M.A."/>
            <person name="Marcet-Houben M."/>
            <person name="Nosek J."/>
            <person name="Gabaldon T."/>
        </authorList>
    </citation>
    <scope>NUCLEOTIDE SEQUENCE</scope>
    <source>
        <strain evidence="1">CBS2887</strain>
    </source>
</reference>
<gene>
    <name evidence="1" type="ORF">WICPIJ_008130</name>
</gene>
<dbReference type="Proteomes" id="UP000774326">
    <property type="component" value="Unassembled WGS sequence"/>
</dbReference>
<name>A0A9P8TIF5_WICPI</name>
<proteinExistence type="predicted"/>
<dbReference type="AlphaFoldDB" id="A0A9P8TIF5"/>
<comment type="caution">
    <text evidence="1">The sequence shown here is derived from an EMBL/GenBank/DDBJ whole genome shotgun (WGS) entry which is preliminary data.</text>
</comment>
<organism evidence="1 2">
    <name type="scientific">Wickerhamomyces pijperi</name>
    <name type="common">Yeast</name>
    <name type="synonym">Pichia pijperi</name>
    <dbReference type="NCBI Taxonomy" id="599730"/>
    <lineage>
        <taxon>Eukaryota</taxon>
        <taxon>Fungi</taxon>
        <taxon>Dikarya</taxon>
        <taxon>Ascomycota</taxon>
        <taxon>Saccharomycotina</taxon>
        <taxon>Saccharomycetes</taxon>
        <taxon>Phaffomycetales</taxon>
        <taxon>Wickerhamomycetaceae</taxon>
        <taxon>Wickerhamomyces</taxon>
    </lineage>
</organism>
<sequence>MQYISESCSPLNRKSPSMANGMVVERPTVTVSGDVNSIALTQQKSETNVIRQLTKMIKITSSEEGNWNFSTPV</sequence>
<accession>A0A9P8TIF5</accession>
<protein>
    <submittedName>
        <fullName evidence="1">Uncharacterized protein</fullName>
    </submittedName>
</protein>
<evidence type="ECO:0000313" key="2">
    <source>
        <dbReference type="Proteomes" id="UP000774326"/>
    </source>
</evidence>